<comment type="caution">
    <text evidence="1">The sequence shown here is derived from an EMBL/GenBank/DDBJ whole genome shotgun (WGS) entry which is preliminary data.</text>
</comment>
<dbReference type="EMBL" id="JAGTXO010000002">
    <property type="protein sequence ID" value="KAG8469940.1"/>
    <property type="molecule type" value="Genomic_DNA"/>
</dbReference>
<dbReference type="Proteomes" id="UP000751190">
    <property type="component" value="Unassembled WGS sequence"/>
</dbReference>
<accession>A0A8J6CH89</accession>
<keyword evidence="2" id="KW-1185">Reference proteome</keyword>
<dbReference type="AlphaFoldDB" id="A0A8J6CH89"/>
<name>A0A8J6CH89_DIALT</name>
<evidence type="ECO:0000313" key="1">
    <source>
        <dbReference type="EMBL" id="KAG8469940.1"/>
    </source>
</evidence>
<protein>
    <submittedName>
        <fullName evidence="1">Uncharacterized protein</fullName>
    </submittedName>
</protein>
<evidence type="ECO:0000313" key="2">
    <source>
        <dbReference type="Proteomes" id="UP000751190"/>
    </source>
</evidence>
<gene>
    <name evidence="1" type="ORF">KFE25_006395</name>
</gene>
<proteinExistence type="predicted"/>
<sequence length="99" mass="11497">MNTREMLSWSELLDKEKKIRRSWQAQEQNWRGIYKAYSAQSRQLQDLQELVGELVDPSEVFRLVKKPDECKLELRAALLRAIEMADAELRALKAPPALG</sequence>
<organism evidence="1 2">
    <name type="scientific">Diacronema lutheri</name>
    <name type="common">Unicellular marine alga</name>
    <name type="synonym">Monochrysis lutheri</name>
    <dbReference type="NCBI Taxonomy" id="2081491"/>
    <lineage>
        <taxon>Eukaryota</taxon>
        <taxon>Haptista</taxon>
        <taxon>Haptophyta</taxon>
        <taxon>Pavlovophyceae</taxon>
        <taxon>Pavlovales</taxon>
        <taxon>Pavlovaceae</taxon>
        <taxon>Diacronema</taxon>
    </lineage>
</organism>
<reference evidence="1" key="1">
    <citation type="submission" date="2021-05" db="EMBL/GenBank/DDBJ databases">
        <title>The genome of the haptophyte Pavlova lutheri (Diacronema luteri, Pavlovales) - a model for lipid biosynthesis in eukaryotic algae.</title>
        <authorList>
            <person name="Hulatt C.J."/>
            <person name="Posewitz M.C."/>
        </authorList>
    </citation>
    <scope>NUCLEOTIDE SEQUENCE</scope>
    <source>
        <strain evidence="1">NIVA-4/92</strain>
    </source>
</reference>